<dbReference type="InterPro" id="IPR018684">
    <property type="entry name" value="DUF2171"/>
</dbReference>
<feature type="compositionally biased region" description="Polar residues" evidence="1">
    <location>
        <begin position="345"/>
        <end position="354"/>
    </location>
</feature>
<accession>A0ABW4I5X1</accession>
<feature type="compositionally biased region" description="Basic and acidic residues" evidence="1">
    <location>
        <begin position="130"/>
        <end position="151"/>
    </location>
</feature>
<organism evidence="2 3">
    <name type="scientific">Sphingomonas tabacisoli</name>
    <dbReference type="NCBI Taxonomy" id="2249466"/>
    <lineage>
        <taxon>Bacteria</taxon>
        <taxon>Pseudomonadati</taxon>
        <taxon>Pseudomonadota</taxon>
        <taxon>Alphaproteobacteria</taxon>
        <taxon>Sphingomonadales</taxon>
        <taxon>Sphingomonadaceae</taxon>
        <taxon>Sphingomonas</taxon>
    </lineage>
</organism>
<feature type="region of interest" description="Disordered" evidence="1">
    <location>
        <begin position="310"/>
        <end position="354"/>
    </location>
</feature>
<dbReference type="Pfam" id="PF09939">
    <property type="entry name" value="DUF2171"/>
    <property type="match status" value="1"/>
</dbReference>
<feature type="compositionally biased region" description="Basic and acidic residues" evidence="1">
    <location>
        <begin position="33"/>
        <end position="83"/>
    </location>
</feature>
<feature type="compositionally biased region" description="Low complexity" evidence="1">
    <location>
        <begin position="152"/>
        <end position="167"/>
    </location>
</feature>
<comment type="caution">
    <text evidence="2">The sequence shown here is derived from an EMBL/GenBank/DDBJ whole genome shotgun (WGS) entry which is preliminary data.</text>
</comment>
<evidence type="ECO:0000256" key="1">
    <source>
        <dbReference type="SAM" id="MobiDB-lite"/>
    </source>
</evidence>
<keyword evidence="3" id="KW-1185">Reference proteome</keyword>
<feature type="compositionally biased region" description="Basic and acidic residues" evidence="1">
    <location>
        <begin position="91"/>
        <end position="115"/>
    </location>
</feature>
<evidence type="ECO:0000313" key="2">
    <source>
        <dbReference type="EMBL" id="MFD1612912.1"/>
    </source>
</evidence>
<reference evidence="3" key="1">
    <citation type="journal article" date="2019" name="Int. J. Syst. Evol. Microbiol.">
        <title>The Global Catalogue of Microorganisms (GCM) 10K type strain sequencing project: providing services to taxonomists for standard genome sequencing and annotation.</title>
        <authorList>
            <consortium name="The Broad Institute Genomics Platform"/>
            <consortium name="The Broad Institute Genome Sequencing Center for Infectious Disease"/>
            <person name="Wu L."/>
            <person name="Ma J."/>
        </authorList>
    </citation>
    <scope>NUCLEOTIDE SEQUENCE [LARGE SCALE GENOMIC DNA]</scope>
    <source>
        <strain evidence="3">CGMCC 1.16275</strain>
    </source>
</reference>
<proteinExistence type="predicted"/>
<sequence length="354" mass="40871">MADRNDYHGYREPSDRYAEAWEFGPEPIPGGGDRNERGRYGGGRDNDRYRMGSESGRNDWRGDNRGGRDNDRGFFEKAGEEIRSWFSDDDDRGRDRHRDRDRDEWRSQSRDDSRNRGYGYGSMMSGMGGRGRDFGRDASEPWGGGDRERRYGSSAYESRGSRYSGSSGDRGGRFEDRGGYGSGTGGTGGGDYGRNRFGSHPHDEHYSEWRRQQMDALDRDYDEYRRENRDKFHNEFSSWRSNRQQQRSSMRNVREHMDVVGSDGEHIGTVDKVAGDRIILTKNDAAAGGHHHSIPCSWIQSVDERVTINKSAQDARQHWQDEENRRALFENDDRQRDDGPHVLNRSFSGTYEDR</sequence>
<dbReference type="EMBL" id="JBHUDY010000002">
    <property type="protein sequence ID" value="MFD1612912.1"/>
    <property type="molecule type" value="Genomic_DNA"/>
</dbReference>
<dbReference type="RefSeq" id="WP_380890472.1">
    <property type="nucleotide sequence ID" value="NZ_JBHUDY010000002.1"/>
</dbReference>
<name>A0ABW4I5X1_9SPHN</name>
<protein>
    <submittedName>
        <fullName evidence="2">DUF2171 domain-containing protein</fullName>
    </submittedName>
</protein>
<feature type="compositionally biased region" description="Gly residues" evidence="1">
    <location>
        <begin position="179"/>
        <end position="192"/>
    </location>
</feature>
<dbReference type="Proteomes" id="UP001597115">
    <property type="component" value="Unassembled WGS sequence"/>
</dbReference>
<feature type="region of interest" description="Disordered" evidence="1">
    <location>
        <begin position="1"/>
        <end position="211"/>
    </location>
</feature>
<feature type="compositionally biased region" description="Basic and acidic residues" evidence="1">
    <location>
        <begin position="1"/>
        <end position="19"/>
    </location>
</feature>
<evidence type="ECO:0000313" key="3">
    <source>
        <dbReference type="Proteomes" id="UP001597115"/>
    </source>
</evidence>
<feature type="compositionally biased region" description="Basic and acidic residues" evidence="1">
    <location>
        <begin position="200"/>
        <end position="211"/>
    </location>
</feature>
<gene>
    <name evidence="2" type="ORF">ACFSCW_13990</name>
</gene>
<feature type="compositionally biased region" description="Basic and acidic residues" evidence="1">
    <location>
        <begin position="310"/>
        <end position="340"/>
    </location>
</feature>